<feature type="binding site" evidence="8">
    <location>
        <position position="515"/>
    </location>
    <ligand>
        <name>Zn(2+)</name>
        <dbReference type="ChEBI" id="CHEBI:29105"/>
    </ligand>
</feature>
<dbReference type="Proteomes" id="UP001633002">
    <property type="component" value="Unassembled WGS sequence"/>
</dbReference>
<name>A0ABD3GZW4_9MARC</name>
<dbReference type="InterPro" id="IPR039907">
    <property type="entry name" value="NOB1"/>
</dbReference>
<dbReference type="CDD" id="cd09876">
    <property type="entry name" value="PIN_Nob1-like"/>
    <property type="match status" value="1"/>
</dbReference>
<dbReference type="EMBL" id="JBJQOH010000006">
    <property type="protein sequence ID" value="KAL3684673.1"/>
    <property type="molecule type" value="Genomic_DNA"/>
</dbReference>
<proteinExistence type="inferred from homology"/>
<dbReference type="InterPro" id="IPR033411">
    <property type="entry name" value="Ribonuclease_PIN"/>
</dbReference>
<dbReference type="GO" id="GO:0004521">
    <property type="term" value="F:RNA endonuclease activity"/>
    <property type="evidence" value="ECO:0007669"/>
    <property type="project" value="UniProtKB-ARBA"/>
</dbReference>
<evidence type="ECO:0008006" key="14">
    <source>
        <dbReference type="Google" id="ProtNLM"/>
    </source>
</evidence>
<evidence type="ECO:0000256" key="4">
    <source>
        <dbReference type="ARBA" id="ARBA00022723"/>
    </source>
</evidence>
<dbReference type="PANTHER" id="PTHR12814">
    <property type="entry name" value="RNA-BINDING PROTEIN NOB1"/>
    <property type="match status" value="1"/>
</dbReference>
<feature type="binding site" evidence="8">
    <location>
        <position position="497"/>
    </location>
    <ligand>
        <name>Zn(2+)</name>
        <dbReference type="ChEBI" id="CHEBI:29105"/>
    </ligand>
</feature>
<dbReference type="GO" id="GO:0006364">
    <property type="term" value="P:rRNA processing"/>
    <property type="evidence" value="ECO:0007669"/>
    <property type="project" value="UniProtKB-ARBA"/>
</dbReference>
<dbReference type="InterPro" id="IPR017117">
    <property type="entry name" value="Nob1_euk"/>
</dbReference>
<dbReference type="PIRSF" id="PIRSF037125">
    <property type="entry name" value="D-site_20S_pre-rRNA_nuclease"/>
    <property type="match status" value="1"/>
</dbReference>
<feature type="domain" description="Nin one binding (NOB1) Zn-ribbon-like" evidence="10">
    <location>
        <begin position="487"/>
        <end position="557"/>
    </location>
</feature>
<evidence type="ECO:0000256" key="2">
    <source>
        <dbReference type="ARBA" id="ARBA00005858"/>
    </source>
</evidence>
<accession>A0ABD3GZW4</accession>
<dbReference type="FunFam" id="3.40.50.1010:FF:000020">
    <property type="entry name" value="20S-pre-rRNA D-site endonuclease NOB1"/>
    <property type="match status" value="1"/>
</dbReference>
<dbReference type="Gene3D" id="6.20.210.10">
    <property type="entry name" value="Nin one binding (NOB1), Zn-ribbon-like"/>
    <property type="match status" value="1"/>
</dbReference>
<organism evidence="12 13">
    <name type="scientific">Riccia sorocarpa</name>
    <dbReference type="NCBI Taxonomy" id="122646"/>
    <lineage>
        <taxon>Eukaryota</taxon>
        <taxon>Viridiplantae</taxon>
        <taxon>Streptophyta</taxon>
        <taxon>Embryophyta</taxon>
        <taxon>Marchantiophyta</taxon>
        <taxon>Marchantiopsida</taxon>
        <taxon>Marchantiidae</taxon>
        <taxon>Marchantiales</taxon>
        <taxon>Ricciaceae</taxon>
        <taxon>Riccia</taxon>
    </lineage>
</organism>
<comment type="caution">
    <text evidence="12">The sequence shown here is derived from an EMBL/GenBank/DDBJ whole genome shotgun (WGS) entry which is preliminary data.</text>
</comment>
<keyword evidence="13" id="KW-1185">Reference proteome</keyword>
<feature type="binding site" evidence="8">
    <location>
        <position position="512"/>
    </location>
    <ligand>
        <name>Zn(2+)</name>
        <dbReference type="ChEBI" id="CHEBI:29105"/>
    </ligand>
</feature>
<evidence type="ECO:0000256" key="3">
    <source>
        <dbReference type="ARBA" id="ARBA00022722"/>
    </source>
</evidence>
<protein>
    <recommendedName>
        <fullName evidence="14">RNA-binding protein NOB1</fullName>
    </recommendedName>
</protein>
<evidence type="ECO:0000259" key="11">
    <source>
        <dbReference type="Pfam" id="PF17146"/>
    </source>
</evidence>
<evidence type="ECO:0000259" key="10">
    <source>
        <dbReference type="Pfam" id="PF08772"/>
    </source>
</evidence>
<feature type="domain" description="Ribonuclease PIN" evidence="11">
    <location>
        <begin position="39"/>
        <end position="126"/>
    </location>
</feature>
<feature type="region of interest" description="Disordered" evidence="9">
    <location>
        <begin position="137"/>
        <end position="304"/>
    </location>
</feature>
<dbReference type="Pfam" id="PF08772">
    <property type="entry name" value="Zn_ribbon_NOB1"/>
    <property type="match status" value="1"/>
</dbReference>
<feature type="compositionally biased region" description="Polar residues" evidence="9">
    <location>
        <begin position="292"/>
        <end position="302"/>
    </location>
</feature>
<keyword evidence="4 8" id="KW-0479">Metal-binding</keyword>
<feature type="compositionally biased region" description="Acidic residues" evidence="9">
    <location>
        <begin position="420"/>
        <end position="432"/>
    </location>
</feature>
<evidence type="ECO:0000313" key="13">
    <source>
        <dbReference type="Proteomes" id="UP001633002"/>
    </source>
</evidence>
<evidence type="ECO:0000256" key="8">
    <source>
        <dbReference type="PIRSR" id="PIRSR037125-1"/>
    </source>
</evidence>
<dbReference type="Pfam" id="PF17146">
    <property type="entry name" value="PIN_6"/>
    <property type="match status" value="1"/>
</dbReference>
<feature type="compositionally biased region" description="Low complexity" evidence="9">
    <location>
        <begin position="281"/>
        <end position="291"/>
    </location>
</feature>
<dbReference type="GO" id="GO:0031981">
    <property type="term" value="C:nuclear lumen"/>
    <property type="evidence" value="ECO:0007669"/>
    <property type="project" value="UniProtKB-ARBA"/>
</dbReference>
<evidence type="ECO:0000256" key="5">
    <source>
        <dbReference type="ARBA" id="ARBA00022801"/>
    </source>
</evidence>
<sequence length="630" mass="67540">MTTSGEGGGGWASIARKDAVVEKEPDLQSLLSTAGLKTVVVDANAIIGGGFRLVGMADQYFTVREVLAEVRDPASRFYLGTLPVEIKCLEPSEDALTKVVQFARATGDVHSLSEVDIKLIALTYTLEAQVHGTDHIRARPPPLILTTSKRGQTSKDPPGWGNVSNPEEWKGIDEADGNTNTGSRILGLKSLSLDSQEPKSAENPVSGPDNQKEVPVNSALGESSAAADDSDIHTETTDPGVVREEKRNVHGPAEVDSLASSNSKTSDKAQRSELPLELDSSKTSDSVVASSEPTGSKQTTNVAVDVDGDDWIRAVSRSTRRQYQKRVQRRAIREQMASTPVSEAGDLENTENFGGARPSESRFEETSAHGAVLFSPEASAVDAKDEGLFVNSDGDCRIESSDLTEEGIHQEEAERGGADESVDDGNDHEDDTASSAGVASSLVDTEHSWTAGPMSTSSVACMTGDFAMQNVILQMGLRLLSPSGQHVKELNKWVLKCQACFKVTTETDRLFCPKCGNGGTLYKVSITVGPNGCVLSGRTRRPMLRGTRYSLPMPKGGREGAVLNPILREDQLPAKPRKVKKPGEFEAFSSSDVVFANPHERKGTKGAAVKAAAAIFSGRRNPNERRRSHK</sequence>
<comment type="subcellular location">
    <subcellularLocation>
        <location evidence="1">Nucleus</location>
    </subcellularLocation>
</comment>
<comment type="similarity">
    <text evidence="2">Belongs to the NOB1 family.</text>
</comment>
<evidence type="ECO:0000256" key="9">
    <source>
        <dbReference type="SAM" id="MobiDB-lite"/>
    </source>
</evidence>
<reference evidence="12 13" key="1">
    <citation type="submission" date="2024-09" db="EMBL/GenBank/DDBJ databases">
        <title>Chromosome-scale assembly of Riccia sorocarpa.</title>
        <authorList>
            <person name="Paukszto L."/>
        </authorList>
    </citation>
    <scope>NUCLEOTIDE SEQUENCE [LARGE SCALE GENOMIC DNA]</scope>
    <source>
        <strain evidence="12">LP-2024</strain>
        <tissue evidence="12">Aerial parts of the thallus</tissue>
    </source>
</reference>
<keyword evidence="6 8" id="KW-0862">Zinc</keyword>
<evidence type="ECO:0000256" key="6">
    <source>
        <dbReference type="ARBA" id="ARBA00022833"/>
    </source>
</evidence>
<keyword evidence="7" id="KW-0539">Nucleus</keyword>
<feature type="compositionally biased region" description="Basic residues" evidence="9">
    <location>
        <begin position="318"/>
        <end position="330"/>
    </location>
</feature>
<dbReference type="Gene3D" id="3.40.50.1010">
    <property type="entry name" value="5'-nuclease"/>
    <property type="match status" value="1"/>
</dbReference>
<keyword evidence="3" id="KW-0540">Nuclease</keyword>
<dbReference type="GO" id="GO:0005737">
    <property type="term" value="C:cytoplasm"/>
    <property type="evidence" value="ECO:0007669"/>
    <property type="project" value="UniProtKB-ARBA"/>
</dbReference>
<evidence type="ECO:0000256" key="1">
    <source>
        <dbReference type="ARBA" id="ARBA00004123"/>
    </source>
</evidence>
<feature type="region of interest" description="Disordered" evidence="9">
    <location>
        <begin position="318"/>
        <end position="363"/>
    </location>
</feature>
<feature type="compositionally biased region" description="Polar residues" evidence="9">
    <location>
        <begin position="145"/>
        <end position="155"/>
    </location>
</feature>
<feature type="compositionally biased region" description="Basic and acidic residues" evidence="9">
    <location>
        <begin position="230"/>
        <end position="248"/>
    </location>
</feature>
<dbReference type="InterPro" id="IPR036283">
    <property type="entry name" value="NOB1_Zf-like_sf"/>
</dbReference>
<keyword evidence="5" id="KW-0378">Hydrolase</keyword>
<evidence type="ECO:0000313" key="12">
    <source>
        <dbReference type="EMBL" id="KAL3684673.1"/>
    </source>
</evidence>
<feature type="compositionally biased region" description="Basic and acidic residues" evidence="9">
    <location>
        <begin position="401"/>
        <end position="418"/>
    </location>
</feature>
<evidence type="ECO:0000256" key="7">
    <source>
        <dbReference type="ARBA" id="ARBA00023242"/>
    </source>
</evidence>
<dbReference type="InterPro" id="IPR014881">
    <property type="entry name" value="NOB1_Zn-bd"/>
</dbReference>
<feature type="binding site" evidence="8">
    <location>
        <position position="500"/>
    </location>
    <ligand>
        <name>Zn(2+)</name>
        <dbReference type="ChEBI" id="CHEBI:29105"/>
    </ligand>
</feature>
<feature type="region of interest" description="Disordered" evidence="9">
    <location>
        <begin position="401"/>
        <end position="438"/>
    </location>
</feature>
<gene>
    <name evidence="12" type="ORF">R1sor_002695</name>
</gene>
<dbReference type="PANTHER" id="PTHR12814:SF2">
    <property type="entry name" value="RNA-BINDING PROTEIN NOB1"/>
    <property type="match status" value="1"/>
</dbReference>
<dbReference type="GO" id="GO:0046872">
    <property type="term" value="F:metal ion binding"/>
    <property type="evidence" value="ECO:0007669"/>
    <property type="project" value="UniProtKB-KW"/>
</dbReference>
<dbReference type="AlphaFoldDB" id="A0ABD3GZW4"/>
<dbReference type="SUPFAM" id="SSF144206">
    <property type="entry name" value="NOB1 zinc finger-like"/>
    <property type="match status" value="1"/>
</dbReference>
<dbReference type="GO" id="GO:0016787">
    <property type="term" value="F:hydrolase activity"/>
    <property type="evidence" value="ECO:0007669"/>
    <property type="project" value="UniProtKB-KW"/>
</dbReference>